<comment type="similarity">
    <text evidence="2">Belongs to the TMEM229 family.</text>
</comment>
<feature type="transmembrane region" description="Helical" evidence="6">
    <location>
        <begin position="153"/>
        <end position="175"/>
    </location>
</feature>
<name>A0A8C6S9B2_9GOBI</name>
<organism evidence="7 8">
    <name type="scientific">Neogobius melanostomus</name>
    <name type="common">round goby</name>
    <dbReference type="NCBI Taxonomy" id="47308"/>
    <lineage>
        <taxon>Eukaryota</taxon>
        <taxon>Metazoa</taxon>
        <taxon>Chordata</taxon>
        <taxon>Craniata</taxon>
        <taxon>Vertebrata</taxon>
        <taxon>Euteleostomi</taxon>
        <taxon>Actinopterygii</taxon>
        <taxon>Neopterygii</taxon>
        <taxon>Teleostei</taxon>
        <taxon>Neoteleostei</taxon>
        <taxon>Acanthomorphata</taxon>
        <taxon>Gobiaria</taxon>
        <taxon>Gobiiformes</taxon>
        <taxon>Gobioidei</taxon>
        <taxon>Gobiidae</taxon>
        <taxon>Benthophilinae</taxon>
        <taxon>Neogobiini</taxon>
        <taxon>Neogobius</taxon>
    </lineage>
</organism>
<evidence type="ECO:0000256" key="1">
    <source>
        <dbReference type="ARBA" id="ARBA00004141"/>
    </source>
</evidence>
<keyword evidence="4 6" id="KW-1133">Transmembrane helix</keyword>
<keyword evidence="8" id="KW-1185">Reference proteome</keyword>
<reference evidence="7" key="1">
    <citation type="submission" date="2025-08" db="UniProtKB">
        <authorList>
            <consortium name="Ensembl"/>
        </authorList>
    </citation>
    <scope>IDENTIFICATION</scope>
</reference>
<feature type="transmembrane region" description="Helical" evidence="6">
    <location>
        <begin position="45"/>
        <end position="66"/>
    </location>
</feature>
<dbReference type="AlphaFoldDB" id="A0A8C6S9B2"/>
<evidence type="ECO:0000256" key="6">
    <source>
        <dbReference type="SAM" id="Phobius"/>
    </source>
</evidence>
<comment type="subcellular location">
    <subcellularLocation>
        <location evidence="1">Membrane</location>
        <topology evidence="1">Multi-pass membrane protein</topology>
    </subcellularLocation>
</comment>
<dbReference type="GO" id="GO:0016020">
    <property type="term" value="C:membrane"/>
    <property type="evidence" value="ECO:0007669"/>
    <property type="project" value="UniProtKB-SubCell"/>
</dbReference>
<dbReference type="Proteomes" id="UP000694523">
    <property type="component" value="Unplaced"/>
</dbReference>
<evidence type="ECO:0000256" key="3">
    <source>
        <dbReference type="ARBA" id="ARBA00022692"/>
    </source>
</evidence>
<evidence type="ECO:0000313" key="8">
    <source>
        <dbReference type="Proteomes" id="UP000694523"/>
    </source>
</evidence>
<keyword evidence="3 6" id="KW-0812">Transmembrane</keyword>
<protein>
    <submittedName>
        <fullName evidence="7">Transmembrane protein 229A</fullName>
    </submittedName>
</protein>
<dbReference type="Ensembl" id="ENSNMLT00000004139.1">
    <property type="protein sequence ID" value="ENSNMLP00000003600.1"/>
    <property type="gene ID" value="ENSNMLG00000002634.1"/>
</dbReference>
<feature type="transmembrane region" description="Helical" evidence="6">
    <location>
        <begin position="298"/>
        <end position="318"/>
    </location>
</feature>
<evidence type="ECO:0000256" key="4">
    <source>
        <dbReference type="ARBA" id="ARBA00022989"/>
    </source>
</evidence>
<evidence type="ECO:0000256" key="2">
    <source>
        <dbReference type="ARBA" id="ARBA00006371"/>
    </source>
</evidence>
<accession>A0A8C6S9B2</accession>
<evidence type="ECO:0000313" key="7">
    <source>
        <dbReference type="Ensembl" id="ENSNMLP00000003600.1"/>
    </source>
</evidence>
<feature type="transmembrane region" description="Helical" evidence="6">
    <location>
        <begin position="265"/>
        <end position="286"/>
    </location>
</feature>
<feature type="transmembrane region" description="Helical" evidence="6">
    <location>
        <begin position="78"/>
        <end position="96"/>
    </location>
</feature>
<reference evidence="7" key="2">
    <citation type="submission" date="2025-09" db="UniProtKB">
        <authorList>
            <consortium name="Ensembl"/>
        </authorList>
    </citation>
    <scope>IDENTIFICATION</scope>
</reference>
<dbReference type="PANTHER" id="PTHR31746">
    <property type="entry name" value="TRANSMEMBRANE PROTEIN 229 FAMILY MEMBER"/>
    <property type="match status" value="1"/>
</dbReference>
<feature type="transmembrane region" description="Helical" evidence="6">
    <location>
        <begin position="108"/>
        <end position="133"/>
    </location>
</feature>
<evidence type="ECO:0000256" key="5">
    <source>
        <dbReference type="ARBA" id="ARBA00023136"/>
    </source>
</evidence>
<proteinExistence type="inferred from homology"/>
<keyword evidence="5 6" id="KW-0472">Membrane</keyword>
<sequence length="355" mass="40434">MGSSRRRGAASVRSRAAVMPLQTCPLPVPGFTAQALRDLPRWMRLYFYGMHGVTLDVLLSALQGLFRAYDPKLLGFSSLYLGIAHSLCHLALEKLYAQRKSFRSRPMLFHLVIYPSVYIGLQILIGSVQALMWSSTEVPVPRLSPHMFHGGLSLSQMLLHYILALYFVHVFHRGLSQLQYEPSHVHTVPEGHLPGFLRFLFFGMHGLVDEVVFTSMFNLVEKADSSLSGHTSLWSFLMYGSCSFVVEKLYLHLHFTRGWGTFRRLPLYICVAYTWELSWGLLLRQFGACSWDYSHYPLHFMGLVTLLYLPGWVCLSLYQDVLTNVLLRIKCTKESCNGAVAQELNGQTQFSKKLI</sequence>
<dbReference type="PANTHER" id="PTHR31746:SF2">
    <property type="entry name" value="TRANSMEMBRANE PROTEIN 229A"/>
    <property type="match status" value="1"/>
</dbReference>